<dbReference type="InterPro" id="IPR010982">
    <property type="entry name" value="Lambda_DNA-bd_dom_sf"/>
</dbReference>
<dbReference type="Gene3D" id="1.10.260.40">
    <property type="entry name" value="lambda repressor-like DNA-binding domains"/>
    <property type="match status" value="1"/>
</dbReference>
<dbReference type="RefSeq" id="WP_007086012.1">
    <property type="nucleotide sequence ID" value="NZ_AJLS01000115.1"/>
</dbReference>
<dbReference type="GO" id="GO:0003700">
    <property type="term" value="F:DNA-binding transcription factor activity"/>
    <property type="evidence" value="ECO:0007669"/>
    <property type="project" value="TreeGrafter"/>
</dbReference>
<dbReference type="GO" id="GO:0005829">
    <property type="term" value="C:cytosol"/>
    <property type="evidence" value="ECO:0007669"/>
    <property type="project" value="TreeGrafter"/>
</dbReference>
<proteinExistence type="predicted"/>
<evidence type="ECO:0000256" key="1">
    <source>
        <dbReference type="ARBA" id="ARBA00023015"/>
    </source>
</evidence>
<dbReference type="EMBL" id="AJLS01000115">
    <property type="protein sequence ID" value="EKN66444.1"/>
    <property type="molecule type" value="Genomic_DNA"/>
</dbReference>
<evidence type="ECO:0000259" key="4">
    <source>
        <dbReference type="PROSITE" id="PS50943"/>
    </source>
</evidence>
<gene>
    <name evidence="5" type="ORF">BABA_15082</name>
</gene>
<dbReference type="STRING" id="1117379.BABA_15082"/>
<feature type="domain" description="HTH cro/C1-type" evidence="4">
    <location>
        <begin position="16"/>
        <end position="68"/>
    </location>
</feature>
<dbReference type="InterPro" id="IPR001387">
    <property type="entry name" value="Cro/C1-type_HTH"/>
</dbReference>
<keyword evidence="6" id="KW-1185">Reference proteome</keyword>
<accession>K6DDQ8</accession>
<keyword evidence="2" id="KW-0238">DNA-binding</keyword>
<dbReference type="GO" id="GO:0003677">
    <property type="term" value="F:DNA binding"/>
    <property type="evidence" value="ECO:0007669"/>
    <property type="project" value="UniProtKB-KW"/>
</dbReference>
<evidence type="ECO:0000313" key="5">
    <source>
        <dbReference type="EMBL" id="EKN66444.1"/>
    </source>
</evidence>
<evidence type="ECO:0000256" key="2">
    <source>
        <dbReference type="ARBA" id="ARBA00023125"/>
    </source>
</evidence>
<dbReference type="CDD" id="cd00093">
    <property type="entry name" value="HTH_XRE"/>
    <property type="match status" value="1"/>
</dbReference>
<reference evidence="5 6" key="1">
    <citation type="journal article" date="2012" name="Front. Microbiol.">
        <title>Redundancy and modularity in membrane-associated dissimilatory nitrate reduction in Bacillus.</title>
        <authorList>
            <person name="Heylen K."/>
            <person name="Keltjens J."/>
        </authorList>
    </citation>
    <scope>NUCLEOTIDE SEQUENCE [LARGE SCALE GENOMIC DNA]</scope>
    <source>
        <strain evidence="6">LMG 21833T</strain>
    </source>
</reference>
<protein>
    <submittedName>
        <fullName evidence="5">XRE family transcriptional regulator</fullName>
    </submittedName>
</protein>
<dbReference type="OrthoDB" id="2902336at2"/>
<dbReference type="SMART" id="SM00530">
    <property type="entry name" value="HTH_XRE"/>
    <property type="match status" value="1"/>
</dbReference>
<dbReference type="PANTHER" id="PTHR46797:SF23">
    <property type="entry name" value="HTH-TYPE TRANSCRIPTIONAL REGULATOR SUTR"/>
    <property type="match status" value="1"/>
</dbReference>
<keyword evidence="3" id="KW-0804">Transcription</keyword>
<dbReference type="Proteomes" id="UP000006316">
    <property type="component" value="Unassembled WGS sequence"/>
</dbReference>
<evidence type="ECO:0000256" key="3">
    <source>
        <dbReference type="ARBA" id="ARBA00023163"/>
    </source>
</evidence>
<dbReference type="InterPro" id="IPR050807">
    <property type="entry name" value="TransReg_Diox_bact_type"/>
</dbReference>
<dbReference type="SUPFAM" id="SSF47413">
    <property type="entry name" value="lambda repressor-like DNA-binding domains"/>
    <property type="match status" value="1"/>
</dbReference>
<dbReference type="Pfam" id="PF01381">
    <property type="entry name" value="HTH_3"/>
    <property type="match status" value="1"/>
</dbReference>
<sequence length="86" mass="10188">MKKTKEEMYIGIGLGRLRNEKKWTQEKLAEESKLNTRYIQDLEYNEKSPSGTTLGLLANAFEMKLSEFLKQIEDEIIYKYPEKRLP</sequence>
<dbReference type="PATRIC" id="fig|1117379.3.peg.3115"/>
<comment type="caution">
    <text evidence="5">The sequence shown here is derived from an EMBL/GenBank/DDBJ whole genome shotgun (WGS) entry which is preliminary data.</text>
</comment>
<dbReference type="PANTHER" id="PTHR46797">
    <property type="entry name" value="HTH-TYPE TRANSCRIPTIONAL REGULATOR"/>
    <property type="match status" value="1"/>
</dbReference>
<evidence type="ECO:0000313" key="6">
    <source>
        <dbReference type="Proteomes" id="UP000006316"/>
    </source>
</evidence>
<dbReference type="AlphaFoldDB" id="K6DDQ8"/>
<dbReference type="PROSITE" id="PS50943">
    <property type="entry name" value="HTH_CROC1"/>
    <property type="match status" value="1"/>
</dbReference>
<organism evidence="5 6">
    <name type="scientific">Neobacillus bataviensis LMG 21833</name>
    <dbReference type="NCBI Taxonomy" id="1117379"/>
    <lineage>
        <taxon>Bacteria</taxon>
        <taxon>Bacillati</taxon>
        <taxon>Bacillota</taxon>
        <taxon>Bacilli</taxon>
        <taxon>Bacillales</taxon>
        <taxon>Bacillaceae</taxon>
        <taxon>Neobacillus</taxon>
    </lineage>
</organism>
<keyword evidence="1" id="KW-0805">Transcription regulation</keyword>
<name>K6DDQ8_9BACI</name>